<feature type="active site" evidence="6">
    <location>
        <position position="135"/>
    </location>
</feature>
<dbReference type="InterPro" id="IPR019533">
    <property type="entry name" value="Peptidase_S26"/>
</dbReference>
<dbReference type="GO" id="GO:0005886">
    <property type="term" value="C:plasma membrane"/>
    <property type="evidence" value="ECO:0007669"/>
    <property type="project" value="UniProtKB-SubCell"/>
</dbReference>
<dbReference type="GO" id="GO:0006465">
    <property type="term" value="P:signal peptide processing"/>
    <property type="evidence" value="ECO:0007669"/>
    <property type="project" value="InterPro"/>
</dbReference>
<comment type="subcellular location">
    <subcellularLocation>
        <location evidence="2">Cell membrane</location>
        <topology evidence="2">Single-pass type II membrane protein</topology>
    </subcellularLocation>
    <subcellularLocation>
        <location evidence="7">Membrane</location>
        <topology evidence="7">Single-pass type II membrane protein</topology>
    </subcellularLocation>
</comment>
<dbReference type="EC" id="3.4.21.89" evidence="4 7"/>
<evidence type="ECO:0000256" key="3">
    <source>
        <dbReference type="ARBA" id="ARBA00009370"/>
    </source>
</evidence>
<evidence type="ECO:0000313" key="9">
    <source>
        <dbReference type="EMBL" id="RHF59263.1"/>
    </source>
</evidence>
<dbReference type="AlphaFoldDB" id="A0A414P2Z2"/>
<evidence type="ECO:0000259" key="8">
    <source>
        <dbReference type="Pfam" id="PF10502"/>
    </source>
</evidence>
<dbReference type="InterPro" id="IPR036286">
    <property type="entry name" value="LexA/Signal_pep-like_sf"/>
</dbReference>
<evidence type="ECO:0000256" key="5">
    <source>
        <dbReference type="ARBA" id="ARBA00022801"/>
    </source>
</evidence>
<feature type="domain" description="Peptidase S26" evidence="8">
    <location>
        <begin position="62"/>
        <end position="219"/>
    </location>
</feature>
<dbReference type="InterPro" id="IPR000223">
    <property type="entry name" value="Pept_S26A_signal_pept_1"/>
</dbReference>
<accession>A0A414P2Z2</accession>
<dbReference type="NCBIfam" id="TIGR02227">
    <property type="entry name" value="sigpep_I_bact"/>
    <property type="match status" value="1"/>
</dbReference>
<name>A0A414P2Z2_9FIRM</name>
<evidence type="ECO:0000256" key="4">
    <source>
        <dbReference type="ARBA" id="ARBA00013208"/>
    </source>
</evidence>
<feature type="active site" evidence="6">
    <location>
        <position position="92"/>
    </location>
</feature>
<protein>
    <recommendedName>
        <fullName evidence="4 7">Signal peptidase I</fullName>
        <ecNumber evidence="4 7">3.4.21.89</ecNumber>
    </recommendedName>
</protein>
<keyword evidence="7" id="KW-0645">Protease</keyword>
<comment type="similarity">
    <text evidence="3 7">Belongs to the peptidase S26 family.</text>
</comment>
<comment type="catalytic activity">
    <reaction evidence="1 7">
        <text>Cleavage of hydrophobic, N-terminal signal or leader sequences from secreted and periplasmic proteins.</text>
        <dbReference type="EC" id="3.4.21.89"/>
    </reaction>
</comment>
<dbReference type="InterPro" id="IPR019758">
    <property type="entry name" value="Pept_S26A_signal_pept_1_CS"/>
</dbReference>
<dbReference type="GO" id="GO:0004252">
    <property type="term" value="F:serine-type endopeptidase activity"/>
    <property type="evidence" value="ECO:0007669"/>
    <property type="project" value="InterPro"/>
</dbReference>
<dbReference type="PROSITE" id="PS00760">
    <property type="entry name" value="SPASE_I_2"/>
    <property type="match status" value="1"/>
</dbReference>
<evidence type="ECO:0000313" key="10">
    <source>
        <dbReference type="Proteomes" id="UP000284902"/>
    </source>
</evidence>
<dbReference type="GO" id="GO:0009003">
    <property type="term" value="F:signal peptidase activity"/>
    <property type="evidence" value="ECO:0007669"/>
    <property type="project" value="UniProtKB-EC"/>
</dbReference>
<organism evidence="9 10">
    <name type="scientific">[Ruminococcus] lactaris</name>
    <dbReference type="NCBI Taxonomy" id="46228"/>
    <lineage>
        <taxon>Bacteria</taxon>
        <taxon>Bacillati</taxon>
        <taxon>Bacillota</taxon>
        <taxon>Clostridia</taxon>
        <taxon>Lachnospirales</taxon>
        <taxon>Lachnospiraceae</taxon>
        <taxon>Mediterraneibacter</taxon>
    </lineage>
</organism>
<comment type="caution">
    <text evidence="9">The sequence shown here is derived from an EMBL/GenBank/DDBJ whole genome shotgun (WGS) entry which is preliminary data.</text>
</comment>
<evidence type="ECO:0000256" key="2">
    <source>
        <dbReference type="ARBA" id="ARBA00004401"/>
    </source>
</evidence>
<dbReference type="SUPFAM" id="SSF51306">
    <property type="entry name" value="LexA/Signal peptidase"/>
    <property type="match status" value="1"/>
</dbReference>
<dbReference type="Pfam" id="PF10502">
    <property type="entry name" value="Peptidase_S26"/>
    <property type="match status" value="1"/>
</dbReference>
<evidence type="ECO:0000256" key="7">
    <source>
        <dbReference type="RuleBase" id="RU362042"/>
    </source>
</evidence>
<dbReference type="PROSITE" id="PS00761">
    <property type="entry name" value="SPASE_I_3"/>
    <property type="match status" value="1"/>
</dbReference>
<dbReference type="PANTHER" id="PTHR43390:SF1">
    <property type="entry name" value="CHLOROPLAST PROCESSING PEPTIDASE"/>
    <property type="match status" value="1"/>
</dbReference>
<dbReference type="InterPro" id="IPR019757">
    <property type="entry name" value="Pept_S26A_signal_pept_1_Lys-AS"/>
</dbReference>
<dbReference type="CDD" id="cd06530">
    <property type="entry name" value="S26_SPase_I"/>
    <property type="match status" value="1"/>
</dbReference>
<dbReference type="Proteomes" id="UP000284902">
    <property type="component" value="Unassembled WGS sequence"/>
</dbReference>
<sequence length="228" mass="26449">MFFQSFLQSFYSQKFFFFVFSSRDFYAMITESASDRNEVSFMNIRHKRKEKEESVSTARELFQWVAAIVAAVLIALAIDNFVIVNAQIPSGSMENTIMTGDRVIGNRFAYSFSDPQRFDIIIFRYPDDESQLFIKRIIGLPGETVEIQDGKIYLNGSDEPLEDVQTKETMVGSFGPYTVPENSYFVMGDNRNDSKDSRYWTNTFVTKDEILGKAIFRYWPISEFKILE</sequence>
<keyword evidence="5 7" id="KW-0378">Hydrolase</keyword>
<dbReference type="Gene3D" id="2.10.109.10">
    <property type="entry name" value="Umud Fragment, subunit A"/>
    <property type="match status" value="1"/>
</dbReference>
<gene>
    <name evidence="9" type="primary">lepB</name>
    <name evidence="9" type="ORF">DW672_09425</name>
</gene>
<dbReference type="EMBL" id="QRHG01000024">
    <property type="protein sequence ID" value="RHF59263.1"/>
    <property type="molecule type" value="Genomic_DNA"/>
</dbReference>
<evidence type="ECO:0000256" key="6">
    <source>
        <dbReference type="PIRSR" id="PIRSR600223-1"/>
    </source>
</evidence>
<dbReference type="PANTHER" id="PTHR43390">
    <property type="entry name" value="SIGNAL PEPTIDASE I"/>
    <property type="match status" value="1"/>
</dbReference>
<evidence type="ECO:0000256" key="1">
    <source>
        <dbReference type="ARBA" id="ARBA00000677"/>
    </source>
</evidence>
<dbReference type="PRINTS" id="PR00727">
    <property type="entry name" value="LEADERPTASE"/>
</dbReference>
<reference evidence="9 10" key="1">
    <citation type="submission" date="2018-08" db="EMBL/GenBank/DDBJ databases">
        <title>A genome reference for cultivated species of the human gut microbiota.</title>
        <authorList>
            <person name="Zou Y."/>
            <person name="Xue W."/>
            <person name="Luo G."/>
        </authorList>
    </citation>
    <scope>NUCLEOTIDE SEQUENCE [LARGE SCALE GENOMIC DNA]</scope>
    <source>
        <strain evidence="9 10">AM25-1LB</strain>
    </source>
</reference>
<proteinExistence type="inferred from homology"/>